<accession>A0ABW3D2R5</accession>
<evidence type="ECO:0000313" key="3">
    <source>
        <dbReference type="Proteomes" id="UP001596978"/>
    </source>
</evidence>
<keyword evidence="3" id="KW-1185">Reference proteome</keyword>
<evidence type="ECO:0000313" key="2">
    <source>
        <dbReference type="EMBL" id="MFD0863296.1"/>
    </source>
</evidence>
<dbReference type="EMBL" id="JBHTJH010000017">
    <property type="protein sequence ID" value="MFD0863296.1"/>
    <property type="molecule type" value="Genomic_DNA"/>
</dbReference>
<proteinExistence type="predicted"/>
<protein>
    <submittedName>
        <fullName evidence="2">Uncharacterized protein</fullName>
    </submittedName>
</protein>
<gene>
    <name evidence="2" type="ORF">ACFQ1M_13870</name>
</gene>
<feature type="signal peptide" evidence="1">
    <location>
        <begin position="1"/>
        <end position="19"/>
    </location>
</feature>
<keyword evidence="1" id="KW-0732">Signal</keyword>
<evidence type="ECO:0000256" key="1">
    <source>
        <dbReference type="SAM" id="SignalP"/>
    </source>
</evidence>
<sequence length="97" mass="11076">MKPFFLISLVSLLSLSILAPTIMTMFDYNIESVYELGEEEGKKEGKKEAAEKDLYFQGTFTSEFSSKESIYQLNSYYNISNLNFTPEIPLPPPELFA</sequence>
<feature type="chain" id="PRO_5046125617" evidence="1">
    <location>
        <begin position="20"/>
        <end position="97"/>
    </location>
</feature>
<comment type="caution">
    <text evidence="2">The sequence shown here is derived from an EMBL/GenBank/DDBJ whole genome shotgun (WGS) entry which is preliminary data.</text>
</comment>
<name>A0ABW3D2R5_9FLAO</name>
<organism evidence="2 3">
    <name type="scientific">Sungkyunkwania multivorans</name>
    <dbReference type="NCBI Taxonomy" id="1173618"/>
    <lineage>
        <taxon>Bacteria</taxon>
        <taxon>Pseudomonadati</taxon>
        <taxon>Bacteroidota</taxon>
        <taxon>Flavobacteriia</taxon>
        <taxon>Flavobacteriales</taxon>
        <taxon>Flavobacteriaceae</taxon>
        <taxon>Sungkyunkwania</taxon>
    </lineage>
</organism>
<reference evidence="3" key="1">
    <citation type="journal article" date="2019" name="Int. J. Syst. Evol. Microbiol.">
        <title>The Global Catalogue of Microorganisms (GCM) 10K type strain sequencing project: providing services to taxonomists for standard genome sequencing and annotation.</title>
        <authorList>
            <consortium name="The Broad Institute Genomics Platform"/>
            <consortium name="The Broad Institute Genome Sequencing Center for Infectious Disease"/>
            <person name="Wu L."/>
            <person name="Ma J."/>
        </authorList>
    </citation>
    <scope>NUCLEOTIDE SEQUENCE [LARGE SCALE GENOMIC DNA]</scope>
    <source>
        <strain evidence="3">CCUG 62952</strain>
    </source>
</reference>
<dbReference type="RefSeq" id="WP_386409205.1">
    <property type="nucleotide sequence ID" value="NZ_JBHTJH010000017.1"/>
</dbReference>
<dbReference type="Proteomes" id="UP001596978">
    <property type="component" value="Unassembled WGS sequence"/>
</dbReference>